<dbReference type="Pfam" id="PF13901">
    <property type="entry name" value="RH_dom"/>
    <property type="match status" value="1"/>
</dbReference>
<dbReference type="AlphaFoldDB" id="A0A813MXY2"/>
<dbReference type="EMBL" id="CAJNOC010000185">
    <property type="protein sequence ID" value="CAF0724176.1"/>
    <property type="molecule type" value="Genomic_DNA"/>
</dbReference>
<dbReference type="Proteomes" id="UP000663879">
    <property type="component" value="Unassembled WGS sequence"/>
</dbReference>
<evidence type="ECO:0000313" key="2">
    <source>
        <dbReference type="EMBL" id="CAF0724176.1"/>
    </source>
</evidence>
<reference evidence="2" key="1">
    <citation type="submission" date="2021-02" db="EMBL/GenBank/DDBJ databases">
        <authorList>
            <person name="Nowell W R."/>
        </authorList>
    </citation>
    <scope>NUCLEOTIDE SEQUENCE</scope>
    <source>
        <strain evidence="2">Ploen Becks lab</strain>
    </source>
</reference>
<organism evidence="2 3">
    <name type="scientific">Brachionus calyciflorus</name>
    <dbReference type="NCBI Taxonomy" id="104777"/>
    <lineage>
        <taxon>Eukaryota</taxon>
        <taxon>Metazoa</taxon>
        <taxon>Spiralia</taxon>
        <taxon>Gnathifera</taxon>
        <taxon>Rotifera</taxon>
        <taxon>Eurotatoria</taxon>
        <taxon>Monogononta</taxon>
        <taxon>Pseudotrocha</taxon>
        <taxon>Ploima</taxon>
        <taxon>Brachionidae</taxon>
        <taxon>Brachionus</taxon>
    </lineage>
</organism>
<feature type="domain" description="Rubicon Homology" evidence="1">
    <location>
        <begin position="656"/>
        <end position="859"/>
    </location>
</feature>
<sequence>MLDIPNLIKCQDLKRKALLLKCLKTTFESLMFNKRKFNSQMFTFNGNLSLFVKDIIEILIDGLIESETTTPYETLWNLVTSILLDSPSPSDTNPKNDFKIIFENLNFSDTQSILPDWILNSLRNQTFLNQIKFLFNSETNLLFKSCYYKSAFVLDEDFLSDFFIYLKSYESSNLEILHQCKLNLYKLLNSETDLSRSVESSTSSSYFLIETPSSLTNGHRRIHSYPIQLSRRDLKLDDFSETLVTEETVEHNLIEHFLNDRVNDTESPLIENNPLMDANVFDFINELQQKCECSPLDRENSHFLMADLAIATSELIKSQQDTNPKPKTSSPINIRNNIVNNNIHHKNSFNSPIRSQSFSKLSNFSFKLSSSRITTRSSSSLTDLYSYDNSNISEIFSKFKELKIKESKASSTRGPSSDMFKFSADSSSLMSSIRYFNQSSIINQDGFDIVETKSRSRKFSWETSDLIDTAGAMATRLIQNLLKDSNFKAPILQDFEFFIQFLQYEEIMHEFNFNQNFKSRNKKLTSSLQSNKSLNLSASSIYLSHLEHGQSDSLSRLSVSPISFLFIDSDVPRSASSYQSVKECALKACQKKEIGEALPSVIIGDESWAPVREQLILNNLTTKKKRVDQIKEQHFRCADCGIQLKDTSNKYLKQFNYCEYFSKYFCRCCHINQTSYIPAYVVCLLDLRTNFQVCKKAKKFLDNIYTDPLIPLENLNPSLFKEKSQVFSKIKKLRFKLNNAKSYIKTCRYAQQLDSDLYSKFDDFIINDTQVYSIQSIFKIKKSNFYDDLKMFYYRLVEHIKQCELCSQKGYICGICNRRDLLYPFDTERVEKCPNCLACYHRDCFDKSCPRCIRLKSRAKN</sequence>
<dbReference type="OrthoDB" id="62364at2759"/>
<dbReference type="InterPro" id="IPR052428">
    <property type="entry name" value="Autophagy_HostDef_Reg"/>
</dbReference>
<protein>
    <recommendedName>
        <fullName evidence="1">Rubicon Homology domain-containing protein</fullName>
    </recommendedName>
</protein>
<accession>A0A813MXY2</accession>
<dbReference type="InterPro" id="IPR025258">
    <property type="entry name" value="RH_dom"/>
</dbReference>
<keyword evidence="3" id="KW-1185">Reference proteome</keyword>
<comment type="caution">
    <text evidence="2">The sequence shown here is derived from an EMBL/GenBank/DDBJ whole genome shotgun (WGS) entry which is preliminary data.</text>
</comment>
<dbReference type="PANTHER" id="PTHR45971">
    <property type="entry name" value="PHOX (PX) DOMAIN-CONTAINING PROTEIN"/>
    <property type="match status" value="1"/>
</dbReference>
<dbReference type="PANTHER" id="PTHR45971:SF1">
    <property type="entry name" value="RUBICON, ISOFORM A"/>
    <property type="match status" value="1"/>
</dbReference>
<gene>
    <name evidence="2" type="ORF">OXX778_LOCUS2399</name>
</gene>
<dbReference type="GO" id="GO:1901981">
    <property type="term" value="F:phosphatidylinositol phosphate binding"/>
    <property type="evidence" value="ECO:0007669"/>
    <property type="project" value="TreeGrafter"/>
</dbReference>
<evidence type="ECO:0000313" key="3">
    <source>
        <dbReference type="Proteomes" id="UP000663879"/>
    </source>
</evidence>
<proteinExistence type="predicted"/>
<name>A0A813MXY2_9BILA</name>
<evidence type="ECO:0000259" key="1">
    <source>
        <dbReference type="SMART" id="SM01175"/>
    </source>
</evidence>
<dbReference type="SMART" id="SM01175">
    <property type="entry name" value="DUF4206"/>
    <property type="match status" value="1"/>
</dbReference>